<proteinExistence type="predicted"/>
<evidence type="ECO:0000313" key="2">
    <source>
        <dbReference type="EMBL" id="NYJ22637.1"/>
    </source>
</evidence>
<dbReference type="Gene3D" id="3.40.50.1820">
    <property type="entry name" value="alpha/beta hydrolase"/>
    <property type="match status" value="1"/>
</dbReference>
<protein>
    <submittedName>
        <fullName evidence="2">Pimeloyl-ACP methyl ester carboxylesterase</fullName>
    </submittedName>
</protein>
<dbReference type="AlphaFoldDB" id="A0A853CPQ0"/>
<comment type="caution">
    <text evidence="2">The sequence shown here is derived from an EMBL/GenBank/DDBJ whole genome shotgun (WGS) entry which is preliminary data.</text>
</comment>
<dbReference type="RefSeq" id="WP_179604663.1">
    <property type="nucleotide sequence ID" value="NZ_BAABEH010000001.1"/>
</dbReference>
<reference evidence="2 3" key="1">
    <citation type="submission" date="2020-07" db="EMBL/GenBank/DDBJ databases">
        <title>Sequencing the genomes of 1000 actinobacteria strains.</title>
        <authorList>
            <person name="Klenk H.-P."/>
        </authorList>
    </citation>
    <scope>NUCLEOTIDE SEQUENCE [LARGE SCALE GENOMIC DNA]</scope>
    <source>
        <strain evidence="2 3">DSM 15165</strain>
    </source>
</reference>
<sequence>MEESRREPMVTVESARGRSRPAPTMVVTFDNGHGGGSADTVLLLHGIGVSSRYFHRLALELAKGRRVIAVDLPGFGRAPKPGRPLTVEDFAGVVASFLDAEDIGPVVVVGHSMGAQIATRLARSRTDLVTAVVLLGPVMPPADATPVRAAARLLIDTLRESPHSNALVFTDYLRCGPRWYLAVLPSMLAYRVEDDLPALEVPVTVARGERDPIARAGWARAIASLAPAGRLLEVPRAPHVVMLSHPRAIAREIRRLRPPGA</sequence>
<evidence type="ECO:0000259" key="1">
    <source>
        <dbReference type="Pfam" id="PF12697"/>
    </source>
</evidence>
<gene>
    <name evidence="2" type="ORF">HNR13_000924</name>
</gene>
<feature type="domain" description="AB hydrolase-1" evidence="1">
    <location>
        <begin position="41"/>
        <end position="251"/>
    </location>
</feature>
<dbReference type="Pfam" id="PF12697">
    <property type="entry name" value="Abhydrolase_6"/>
    <property type="match status" value="1"/>
</dbReference>
<dbReference type="PRINTS" id="PR00111">
    <property type="entry name" value="ABHYDROLASE"/>
</dbReference>
<name>A0A853CPQ0_9MICO</name>
<dbReference type="InterPro" id="IPR050266">
    <property type="entry name" value="AB_hydrolase_sf"/>
</dbReference>
<dbReference type="InterPro" id="IPR029058">
    <property type="entry name" value="AB_hydrolase_fold"/>
</dbReference>
<dbReference type="InterPro" id="IPR000073">
    <property type="entry name" value="AB_hydrolase_1"/>
</dbReference>
<dbReference type="SUPFAM" id="SSF53474">
    <property type="entry name" value="alpha/beta-Hydrolases"/>
    <property type="match status" value="1"/>
</dbReference>
<dbReference type="EMBL" id="JACCFL010000001">
    <property type="protein sequence ID" value="NYJ22637.1"/>
    <property type="molecule type" value="Genomic_DNA"/>
</dbReference>
<dbReference type="Proteomes" id="UP000578352">
    <property type="component" value="Unassembled WGS sequence"/>
</dbReference>
<accession>A0A853CPQ0</accession>
<dbReference type="PANTHER" id="PTHR43798:SF33">
    <property type="entry name" value="HYDROLASE, PUTATIVE (AFU_ORTHOLOGUE AFUA_2G14860)-RELATED"/>
    <property type="match status" value="1"/>
</dbReference>
<organism evidence="2 3">
    <name type="scientific">Leifsonia shinshuensis</name>
    <dbReference type="NCBI Taxonomy" id="150026"/>
    <lineage>
        <taxon>Bacteria</taxon>
        <taxon>Bacillati</taxon>
        <taxon>Actinomycetota</taxon>
        <taxon>Actinomycetes</taxon>
        <taxon>Micrococcales</taxon>
        <taxon>Microbacteriaceae</taxon>
        <taxon>Leifsonia</taxon>
    </lineage>
</organism>
<evidence type="ECO:0000313" key="3">
    <source>
        <dbReference type="Proteomes" id="UP000578352"/>
    </source>
</evidence>
<dbReference type="GO" id="GO:0003824">
    <property type="term" value="F:catalytic activity"/>
    <property type="evidence" value="ECO:0007669"/>
    <property type="project" value="UniProtKB-ARBA"/>
</dbReference>
<dbReference type="GO" id="GO:0016020">
    <property type="term" value="C:membrane"/>
    <property type="evidence" value="ECO:0007669"/>
    <property type="project" value="TreeGrafter"/>
</dbReference>
<dbReference type="PANTHER" id="PTHR43798">
    <property type="entry name" value="MONOACYLGLYCEROL LIPASE"/>
    <property type="match status" value="1"/>
</dbReference>